<comment type="caution">
    <text evidence="10">The sequence shown here is derived from an EMBL/GenBank/DDBJ whole genome shotgun (WGS) entry which is preliminary data.</text>
</comment>
<keyword evidence="6" id="KW-0378">Hydrolase</keyword>
<evidence type="ECO:0000313" key="10">
    <source>
        <dbReference type="EMBL" id="VDI33285.1"/>
    </source>
</evidence>
<feature type="domain" description="DDE Tnp4" evidence="9">
    <location>
        <begin position="144"/>
        <end position="287"/>
    </location>
</feature>
<evidence type="ECO:0000256" key="5">
    <source>
        <dbReference type="ARBA" id="ARBA00022723"/>
    </source>
</evidence>
<dbReference type="PANTHER" id="PTHR22930:SF289">
    <property type="entry name" value="DDE TNP4 DOMAIN-CONTAINING PROTEIN-RELATED"/>
    <property type="match status" value="1"/>
</dbReference>
<evidence type="ECO:0000256" key="7">
    <source>
        <dbReference type="ARBA" id="ARBA00023242"/>
    </source>
</evidence>
<accession>A0A8B6EGH4</accession>
<dbReference type="GO" id="GO:0016787">
    <property type="term" value="F:hydrolase activity"/>
    <property type="evidence" value="ECO:0007669"/>
    <property type="project" value="UniProtKB-KW"/>
</dbReference>
<dbReference type="Proteomes" id="UP000596742">
    <property type="component" value="Unassembled WGS sequence"/>
</dbReference>
<dbReference type="EMBL" id="UYJE01005020">
    <property type="protein sequence ID" value="VDI33285.1"/>
    <property type="molecule type" value="Genomic_DNA"/>
</dbReference>
<keyword evidence="7" id="KW-0539">Nucleus</keyword>
<comment type="similarity">
    <text evidence="3">Belongs to the HARBI1 family.</text>
</comment>
<dbReference type="GO" id="GO:0005634">
    <property type="term" value="C:nucleus"/>
    <property type="evidence" value="ECO:0007669"/>
    <property type="project" value="UniProtKB-SubCell"/>
</dbReference>
<keyword evidence="11" id="KW-1185">Reference proteome</keyword>
<evidence type="ECO:0000259" key="9">
    <source>
        <dbReference type="Pfam" id="PF13359"/>
    </source>
</evidence>
<dbReference type="GO" id="GO:0046872">
    <property type="term" value="F:metal ion binding"/>
    <property type="evidence" value="ECO:0007669"/>
    <property type="project" value="UniProtKB-KW"/>
</dbReference>
<comment type="cofactor">
    <cofactor evidence="1">
        <name>a divalent metal cation</name>
        <dbReference type="ChEBI" id="CHEBI:60240"/>
    </cofactor>
</comment>
<gene>
    <name evidence="10" type="ORF">MGAL_10B078202</name>
</gene>
<sequence>MVISDLVRDDLQRGTRRNHALTVEQQVMVTLRFLASGSFLQVVGDTLGKNLIDFIIIFVFIQLFVFTVDIFVANFFLSHHGFNKKSPFKGLDKGTVSRVVQDTTAALCKRQNEFVKWPRRDAEKNKIKAGNYRIGGFPNVIGAIDGTHIRIQAPTTDEASYVNRKGYHSINVQAVCDADGKFTNINSSWPGNAHDAHIFRTSQVCTHMERTPNWESGILLGDSGYPCRPFIMTPYARPANEDQTRFNRHHARTRCVNERTFGRWKRRFHVLHSEDMSKVARFTCVLCTKRTKNHDRRFLGGEGNKGLRKYLYKYFFLNVDSCDVICGACRRKYYRQYDDKSITNAKPDKQVLPAASTSQQTLVSPKTITLSLSSIGGSHSTCFVCRKRGPKLIVVSSSTRLTTFVQNNIIIPAGARCCPGHISDENFSEQAIECLSDLRKTTDFNRSDILDLLQKIRMLLLKNEDKRLNFDKDSTLSDAEYISLTGIDKTSFSDLASHLVSIRDTKVRSSRTCLGIFLTKMRSGMSNKLMATIFNVGKDSIRRAVTTVRKNLMQTFVPKHLGFNHISRENLIENHTRPLAQTLFGNEFNPAILVIDGTYIYIQKSGQFQFQRRTFSMHKHRPLVKPMVFVTTTGYFVSVMGPYLADSKNNDANILKHIIASDNEQIKSWLQKDDVFIVDRGFRDSIDLLEELGIQTEMPSFLKKGQAQFTTEESNTSRLITKIRWVVESANGRIKTWVFFNHVMPNSQIPYIGDYLRIKKIESENLDRIRSNSTTWCKIDAASIEFPSITEEDLRNLTLGVYQIKLAKSYVAEHVTENSDFEVLVHKQENNLICAKIQSRHVSSKAHLLWIQYDEVTVLGWFCKCRAGARVVGMCAHVSAVIWYLGYARCLDIPYCSGDDWTKYLIDARNMPEPEIIDESDESDCVEE</sequence>
<feature type="domain" description="DDE Tnp4" evidence="9">
    <location>
        <begin position="595"/>
        <end position="756"/>
    </location>
</feature>
<evidence type="ECO:0000256" key="3">
    <source>
        <dbReference type="ARBA" id="ARBA00006958"/>
    </source>
</evidence>
<dbReference type="InterPro" id="IPR045249">
    <property type="entry name" value="HARBI1-like"/>
</dbReference>
<comment type="subcellular location">
    <subcellularLocation>
        <location evidence="2">Nucleus</location>
    </subcellularLocation>
</comment>
<proteinExistence type="inferred from homology"/>
<keyword evidence="8" id="KW-0812">Transmembrane</keyword>
<dbReference type="InterPro" id="IPR027806">
    <property type="entry name" value="HARBI1_dom"/>
</dbReference>
<dbReference type="OrthoDB" id="6053956at2759"/>
<keyword evidence="4" id="KW-0540">Nuclease</keyword>
<dbReference type="Pfam" id="PF13359">
    <property type="entry name" value="DDE_Tnp_4"/>
    <property type="match status" value="2"/>
</dbReference>
<evidence type="ECO:0000313" key="11">
    <source>
        <dbReference type="Proteomes" id="UP000596742"/>
    </source>
</evidence>
<evidence type="ECO:0000256" key="4">
    <source>
        <dbReference type="ARBA" id="ARBA00022722"/>
    </source>
</evidence>
<evidence type="ECO:0000256" key="6">
    <source>
        <dbReference type="ARBA" id="ARBA00022801"/>
    </source>
</evidence>
<protein>
    <recommendedName>
        <fullName evidence="9">DDE Tnp4 domain-containing protein</fullName>
    </recommendedName>
</protein>
<keyword evidence="8" id="KW-1133">Transmembrane helix</keyword>
<dbReference type="PANTHER" id="PTHR22930">
    <property type="match status" value="1"/>
</dbReference>
<organism evidence="10 11">
    <name type="scientific">Mytilus galloprovincialis</name>
    <name type="common">Mediterranean mussel</name>
    <dbReference type="NCBI Taxonomy" id="29158"/>
    <lineage>
        <taxon>Eukaryota</taxon>
        <taxon>Metazoa</taxon>
        <taxon>Spiralia</taxon>
        <taxon>Lophotrochozoa</taxon>
        <taxon>Mollusca</taxon>
        <taxon>Bivalvia</taxon>
        <taxon>Autobranchia</taxon>
        <taxon>Pteriomorphia</taxon>
        <taxon>Mytilida</taxon>
        <taxon>Mytiloidea</taxon>
        <taxon>Mytilidae</taxon>
        <taxon>Mytilinae</taxon>
        <taxon>Mytilus</taxon>
    </lineage>
</organism>
<reference evidence="10" key="1">
    <citation type="submission" date="2018-11" db="EMBL/GenBank/DDBJ databases">
        <authorList>
            <person name="Alioto T."/>
            <person name="Alioto T."/>
        </authorList>
    </citation>
    <scope>NUCLEOTIDE SEQUENCE</scope>
</reference>
<dbReference type="GO" id="GO:0004518">
    <property type="term" value="F:nuclease activity"/>
    <property type="evidence" value="ECO:0007669"/>
    <property type="project" value="UniProtKB-KW"/>
</dbReference>
<evidence type="ECO:0000256" key="8">
    <source>
        <dbReference type="SAM" id="Phobius"/>
    </source>
</evidence>
<keyword evidence="8" id="KW-0472">Membrane</keyword>
<evidence type="ECO:0000256" key="2">
    <source>
        <dbReference type="ARBA" id="ARBA00004123"/>
    </source>
</evidence>
<evidence type="ECO:0000256" key="1">
    <source>
        <dbReference type="ARBA" id="ARBA00001968"/>
    </source>
</evidence>
<dbReference type="AlphaFoldDB" id="A0A8B6EGH4"/>
<feature type="transmembrane region" description="Helical" evidence="8">
    <location>
        <begin position="54"/>
        <end position="77"/>
    </location>
</feature>
<name>A0A8B6EGH4_MYTGA</name>
<keyword evidence="5" id="KW-0479">Metal-binding</keyword>